<dbReference type="Proteomes" id="UP000309340">
    <property type="component" value="Unassembled WGS sequence"/>
</dbReference>
<evidence type="ECO:0000256" key="3">
    <source>
        <dbReference type="SAM" id="MobiDB-lite"/>
    </source>
</evidence>
<protein>
    <recommendedName>
        <fullName evidence="2">Vacuolar protein sorting-associated protein 51 homolog</fullName>
    </recommendedName>
</protein>
<dbReference type="Pfam" id="PF08700">
    <property type="entry name" value="VPS51_Exo84_N"/>
    <property type="match status" value="1"/>
</dbReference>
<name>A0A4U0X2T9_9PEZI</name>
<feature type="region of interest" description="Disordered" evidence="3">
    <location>
        <begin position="1"/>
        <end position="41"/>
    </location>
</feature>
<dbReference type="GO" id="GO:0042147">
    <property type="term" value="P:retrograde transport, endosome to Golgi"/>
    <property type="evidence" value="ECO:0007669"/>
    <property type="project" value="UniProtKB-UniRule"/>
</dbReference>
<accession>A0A4U0X2T9</accession>
<dbReference type="OrthoDB" id="203678at2759"/>
<dbReference type="GO" id="GO:0006869">
    <property type="term" value="P:lipid transport"/>
    <property type="evidence" value="ECO:0007669"/>
    <property type="project" value="UniProtKB-UniRule"/>
</dbReference>
<evidence type="ECO:0000256" key="1">
    <source>
        <dbReference type="ARBA" id="ARBA00006080"/>
    </source>
</evidence>
<gene>
    <name evidence="4" type="ORF">B0A55_06557</name>
</gene>
<comment type="caution">
    <text evidence="4">The sequence shown here is derived from an EMBL/GenBank/DDBJ whole genome shotgun (WGS) entry which is preliminary data.</text>
</comment>
<comment type="similarity">
    <text evidence="1 2">Belongs to the VPS51 family.</text>
</comment>
<comment type="subunit">
    <text evidence="2">Component of the Golgi-associated retrograde protein (GARP) complex.</text>
</comment>
<dbReference type="EMBL" id="NAJQ01000443">
    <property type="protein sequence ID" value="TKA69546.1"/>
    <property type="molecule type" value="Genomic_DNA"/>
</dbReference>
<dbReference type="STRING" id="329884.A0A4U0X2T9"/>
<dbReference type="GO" id="GO:0032456">
    <property type="term" value="P:endocytic recycling"/>
    <property type="evidence" value="ECO:0007669"/>
    <property type="project" value="TreeGrafter"/>
</dbReference>
<comment type="subcellular location">
    <subcellularLocation>
        <location evidence="2">Golgi apparatus</location>
        <location evidence="2">trans-Golgi network</location>
    </subcellularLocation>
</comment>
<dbReference type="GO" id="GO:0015031">
    <property type="term" value="P:protein transport"/>
    <property type="evidence" value="ECO:0007669"/>
    <property type="project" value="UniProtKB-UniRule"/>
</dbReference>
<keyword evidence="5" id="KW-1185">Reference proteome</keyword>
<dbReference type="GO" id="GO:1990745">
    <property type="term" value="C:EARP complex"/>
    <property type="evidence" value="ECO:0007669"/>
    <property type="project" value="TreeGrafter"/>
</dbReference>
<organism evidence="4 5">
    <name type="scientific">Friedmanniomyces simplex</name>
    <dbReference type="NCBI Taxonomy" id="329884"/>
    <lineage>
        <taxon>Eukaryota</taxon>
        <taxon>Fungi</taxon>
        <taxon>Dikarya</taxon>
        <taxon>Ascomycota</taxon>
        <taxon>Pezizomycotina</taxon>
        <taxon>Dothideomycetes</taxon>
        <taxon>Dothideomycetidae</taxon>
        <taxon>Mycosphaerellales</taxon>
        <taxon>Teratosphaeriaceae</taxon>
        <taxon>Friedmanniomyces</taxon>
    </lineage>
</organism>
<keyword evidence="2" id="KW-0653">Protein transport</keyword>
<keyword evidence="2" id="KW-0445">Lipid transport</keyword>
<evidence type="ECO:0000313" key="4">
    <source>
        <dbReference type="EMBL" id="TKA69546.1"/>
    </source>
</evidence>
<proteinExistence type="inferred from homology"/>
<sequence>MSTIASPRPSISLSSRRTSTSTDAGRSPSTSRAPASAASSLRRNRIALRDYYGIKNAGSADVPPTPTLDSVQESELDRLDFDAHAYVQSLLAKEGLEGVLRVEAGLVSEIRGLDGEKKALVYDNYSKLIAATDTIRSMREKMDPVTETSTLMGDIGRIAETASRLSGEMGKQHDGETGGAGGERVREKMAQQETVRWVLAAPKRLRELVVEGRTEEAEAQWDEVSHLLSKWEGTNGVEQVRSGCLDALKPRQTG</sequence>
<reference evidence="4 5" key="1">
    <citation type="submission" date="2017-03" db="EMBL/GenBank/DDBJ databases">
        <title>Genomes of endolithic fungi from Antarctica.</title>
        <authorList>
            <person name="Coleine C."/>
            <person name="Masonjones S."/>
            <person name="Stajich J.E."/>
        </authorList>
    </citation>
    <scope>NUCLEOTIDE SEQUENCE [LARGE SCALE GENOMIC DNA]</scope>
    <source>
        <strain evidence="4 5">CCFEE 5184</strain>
    </source>
</reference>
<dbReference type="GO" id="GO:0048193">
    <property type="term" value="P:Golgi vesicle transport"/>
    <property type="evidence" value="ECO:0007669"/>
    <property type="project" value="TreeGrafter"/>
</dbReference>
<dbReference type="PANTHER" id="PTHR15954:SF4">
    <property type="entry name" value="VACUOLAR PROTEIN SORTING-ASSOCIATED PROTEIN 51 HOMOLOG"/>
    <property type="match status" value="1"/>
</dbReference>
<dbReference type="GO" id="GO:0007030">
    <property type="term" value="P:Golgi organization"/>
    <property type="evidence" value="ECO:0007669"/>
    <property type="project" value="UniProtKB-UniRule"/>
</dbReference>
<dbReference type="PANTHER" id="PTHR15954">
    <property type="entry name" value="VACUOLAR PROTEIN SORTING-ASSOCIATED PROTEIN 51 HOMOLOG"/>
    <property type="match status" value="1"/>
</dbReference>
<dbReference type="GO" id="GO:0005829">
    <property type="term" value="C:cytosol"/>
    <property type="evidence" value="ECO:0007669"/>
    <property type="project" value="GOC"/>
</dbReference>
<comment type="function">
    <text evidence="2">Acts as component of the GARP complex that is involved in retrograde transport from early and late endosomes to the trans-Golgi network (TGN).</text>
</comment>
<evidence type="ECO:0000313" key="5">
    <source>
        <dbReference type="Proteomes" id="UP000309340"/>
    </source>
</evidence>
<dbReference type="GO" id="GO:0016020">
    <property type="term" value="C:membrane"/>
    <property type="evidence" value="ECO:0007669"/>
    <property type="project" value="TreeGrafter"/>
</dbReference>
<dbReference type="InterPro" id="IPR014812">
    <property type="entry name" value="Vps51"/>
</dbReference>
<dbReference type="AlphaFoldDB" id="A0A4U0X2T9"/>
<evidence type="ECO:0000256" key="2">
    <source>
        <dbReference type="RuleBase" id="RU368010"/>
    </source>
</evidence>
<dbReference type="GO" id="GO:0000938">
    <property type="term" value="C:GARP complex"/>
    <property type="evidence" value="ECO:0007669"/>
    <property type="project" value="UniProtKB-UniRule"/>
</dbReference>
<keyword evidence="2" id="KW-0333">Golgi apparatus</keyword>
<keyword evidence="2" id="KW-0813">Transport</keyword>